<feature type="transmembrane region" description="Helical" evidence="8">
    <location>
        <begin position="202"/>
        <end position="220"/>
    </location>
</feature>
<organism evidence="10 11">
    <name type="scientific">Catenovulum agarivorans DS-2</name>
    <dbReference type="NCBI Taxonomy" id="1328313"/>
    <lineage>
        <taxon>Bacteria</taxon>
        <taxon>Pseudomonadati</taxon>
        <taxon>Pseudomonadota</taxon>
        <taxon>Gammaproteobacteria</taxon>
        <taxon>Alteromonadales</taxon>
        <taxon>Alteromonadaceae</taxon>
        <taxon>Catenovulum</taxon>
    </lineage>
</organism>
<dbReference type="GO" id="GO:0016763">
    <property type="term" value="F:pentosyltransferase activity"/>
    <property type="evidence" value="ECO:0007669"/>
    <property type="project" value="TreeGrafter"/>
</dbReference>
<keyword evidence="4" id="KW-0808">Transferase</keyword>
<name>W7Q619_9ALTE</name>
<keyword evidence="2" id="KW-1003">Cell membrane</keyword>
<evidence type="ECO:0000256" key="1">
    <source>
        <dbReference type="ARBA" id="ARBA00004651"/>
    </source>
</evidence>
<dbReference type="STRING" id="1328313.DS2_18418"/>
<evidence type="ECO:0000256" key="6">
    <source>
        <dbReference type="ARBA" id="ARBA00022989"/>
    </source>
</evidence>
<dbReference type="EMBL" id="ARZY01000058">
    <property type="protein sequence ID" value="EWH08219.1"/>
    <property type="molecule type" value="Genomic_DNA"/>
</dbReference>
<sequence>MQSNTQSNIQQVSMWQWLLIIVSCVFAYRLVITINTPISLFYDEAYYLSWAQNLDWGYYSKPPMVAWLIATTTHIFGMAEWAVKLSAPVLYAATAILCFAINKQLFNAKAGFWAGLTFMLMPLVSLNSLFVTTDAPQLFFWAAAFYAFIQAQHSNKWFYWGLAGLLGGLGLLSKYTFILLPVTFLIYALISQSGRQILTNPRFWIACLIAITLLIPNLVWNFHHDFISFQHTSEISKHAQNSASLARMLEFLALQLLVFGPVALVILTVCGVKSITQQSQQTTDSIKLLWCLFLPTLAVISLQALTARANMNWAAAAYVGASLLAGYYFSHMWQNKIIYQRALVILAMVANLVLMGAFYHFNAFTQLIGVERNQHNDPYKRILKWPQLVGEFDPIFKQRPQAKLASDSRKLLAYFGYYLSNQDFQGAHIDGTDHIGHHYELKYPINQQTETEYYFVTQNWHEQDLLTYFSTVELVKQASVDVYPEFKRTVRLYRVSGYKQE</sequence>
<evidence type="ECO:0000313" key="10">
    <source>
        <dbReference type="EMBL" id="EWH08219.1"/>
    </source>
</evidence>
<evidence type="ECO:0000256" key="3">
    <source>
        <dbReference type="ARBA" id="ARBA00022676"/>
    </source>
</evidence>
<reference evidence="10 11" key="1">
    <citation type="journal article" date="2014" name="Genome Announc.">
        <title>Draft Genome Sequence of the Agar-Degrading Bacterium Catenovulum sp. Strain DS-2, Isolated from Intestines of Haliotis diversicolor.</title>
        <authorList>
            <person name="Shan D."/>
            <person name="Li X."/>
            <person name="Gu Z."/>
            <person name="Wei G."/>
            <person name="Gao Z."/>
            <person name="Shao Z."/>
        </authorList>
    </citation>
    <scope>NUCLEOTIDE SEQUENCE [LARGE SCALE GENOMIC DNA]</scope>
    <source>
        <strain evidence="10 11">DS-2</strain>
    </source>
</reference>
<feature type="transmembrane region" description="Helical" evidence="8">
    <location>
        <begin position="288"/>
        <end position="305"/>
    </location>
</feature>
<dbReference type="Pfam" id="PF13231">
    <property type="entry name" value="PMT_2"/>
    <property type="match status" value="1"/>
</dbReference>
<keyword evidence="7 8" id="KW-0472">Membrane</keyword>
<feature type="transmembrane region" description="Helical" evidence="8">
    <location>
        <begin position="12"/>
        <end position="32"/>
    </location>
</feature>
<dbReference type="AlphaFoldDB" id="W7Q619"/>
<proteinExistence type="predicted"/>
<feature type="transmembrane region" description="Helical" evidence="8">
    <location>
        <begin position="159"/>
        <end position="190"/>
    </location>
</feature>
<dbReference type="Proteomes" id="UP000019276">
    <property type="component" value="Unassembled WGS sequence"/>
</dbReference>
<dbReference type="RefSeq" id="WP_035016508.1">
    <property type="nucleotide sequence ID" value="NZ_ARZY01000058.1"/>
</dbReference>
<keyword evidence="6 8" id="KW-1133">Transmembrane helix</keyword>
<evidence type="ECO:0000256" key="8">
    <source>
        <dbReference type="SAM" id="Phobius"/>
    </source>
</evidence>
<dbReference type="GO" id="GO:0005886">
    <property type="term" value="C:plasma membrane"/>
    <property type="evidence" value="ECO:0007669"/>
    <property type="project" value="UniProtKB-SubCell"/>
</dbReference>
<feature type="transmembrane region" description="Helical" evidence="8">
    <location>
        <begin position="342"/>
        <end position="361"/>
    </location>
</feature>
<dbReference type="GO" id="GO:0009103">
    <property type="term" value="P:lipopolysaccharide biosynthetic process"/>
    <property type="evidence" value="ECO:0007669"/>
    <property type="project" value="UniProtKB-ARBA"/>
</dbReference>
<feature type="domain" description="Glycosyltransferase RgtA/B/C/D-like" evidence="9">
    <location>
        <begin position="60"/>
        <end position="220"/>
    </location>
</feature>
<keyword evidence="3" id="KW-0328">Glycosyltransferase</keyword>
<dbReference type="PANTHER" id="PTHR33908:SF11">
    <property type="entry name" value="MEMBRANE PROTEIN"/>
    <property type="match status" value="1"/>
</dbReference>
<evidence type="ECO:0000256" key="2">
    <source>
        <dbReference type="ARBA" id="ARBA00022475"/>
    </source>
</evidence>
<evidence type="ECO:0000259" key="9">
    <source>
        <dbReference type="Pfam" id="PF13231"/>
    </source>
</evidence>
<feature type="transmembrane region" description="Helical" evidence="8">
    <location>
        <begin position="311"/>
        <end position="330"/>
    </location>
</feature>
<protein>
    <recommendedName>
        <fullName evidence="9">Glycosyltransferase RgtA/B/C/D-like domain-containing protein</fullName>
    </recommendedName>
</protein>
<dbReference type="InterPro" id="IPR050297">
    <property type="entry name" value="LipidA_mod_glycosyltrf_83"/>
</dbReference>
<evidence type="ECO:0000256" key="5">
    <source>
        <dbReference type="ARBA" id="ARBA00022692"/>
    </source>
</evidence>
<keyword evidence="11" id="KW-1185">Reference proteome</keyword>
<feature type="transmembrane region" description="Helical" evidence="8">
    <location>
        <begin position="112"/>
        <end position="131"/>
    </location>
</feature>
<dbReference type="PANTHER" id="PTHR33908">
    <property type="entry name" value="MANNOSYLTRANSFERASE YKCB-RELATED"/>
    <property type="match status" value="1"/>
</dbReference>
<feature type="transmembrane region" description="Helical" evidence="8">
    <location>
        <begin position="252"/>
        <end position="276"/>
    </location>
</feature>
<dbReference type="OrthoDB" id="108054at2"/>
<keyword evidence="5 8" id="KW-0812">Transmembrane</keyword>
<dbReference type="PATRIC" id="fig|1328313.3.peg.3764"/>
<evidence type="ECO:0000256" key="7">
    <source>
        <dbReference type="ARBA" id="ARBA00023136"/>
    </source>
</evidence>
<dbReference type="InterPro" id="IPR038731">
    <property type="entry name" value="RgtA/B/C-like"/>
</dbReference>
<dbReference type="eggNOG" id="COG1807">
    <property type="taxonomic scope" value="Bacteria"/>
</dbReference>
<comment type="caution">
    <text evidence="10">The sequence shown here is derived from an EMBL/GenBank/DDBJ whole genome shotgun (WGS) entry which is preliminary data.</text>
</comment>
<gene>
    <name evidence="10" type="ORF">DS2_18418</name>
</gene>
<evidence type="ECO:0000256" key="4">
    <source>
        <dbReference type="ARBA" id="ARBA00022679"/>
    </source>
</evidence>
<comment type="subcellular location">
    <subcellularLocation>
        <location evidence="1">Cell membrane</location>
        <topology evidence="1">Multi-pass membrane protein</topology>
    </subcellularLocation>
</comment>
<evidence type="ECO:0000313" key="11">
    <source>
        <dbReference type="Proteomes" id="UP000019276"/>
    </source>
</evidence>
<accession>W7Q619</accession>